<evidence type="ECO:0000256" key="1">
    <source>
        <dbReference type="ARBA" id="ARBA00022771"/>
    </source>
</evidence>
<dbReference type="SMART" id="SM00184">
    <property type="entry name" value="RING"/>
    <property type="match status" value="1"/>
</dbReference>
<dbReference type="PROSITE" id="PS50089">
    <property type="entry name" value="ZF_RING_2"/>
    <property type="match status" value="1"/>
</dbReference>
<evidence type="ECO:0000256" key="3">
    <source>
        <dbReference type="PROSITE-ProRule" id="PRU00175"/>
    </source>
</evidence>
<gene>
    <name evidence="5" type="ORF">PMAYCL1PPCAC_08957</name>
</gene>
<dbReference type="SUPFAM" id="SSF57850">
    <property type="entry name" value="RING/U-box"/>
    <property type="match status" value="1"/>
</dbReference>
<sequence>SIAVGVQLTFLPKCLRDPRCANMPQFAAKEQLPSSTVIFKLPNGTVFYCCFDPQKLYVRKNETELHASLADTISDVCSQGNAIYFTSNNQIFKAFLSPSDAIEIVFRRAWKEGEEPHYGGLCTIIRDKKKYAYRISENPDRGGIVLDASISELKDKLLREIHRGKVYFIARNPMVTSPAVHRLGNNVILIEAPMEDNLKTCAPQDSSPYLYFVTKKKLYTLNTETMEMLDILEIDGLDVIYYITGVFNGEISVVAKCGAETYLMTAALPAGYSHIDRNTTAQGTHYKDAMIQDLIENLEKQNIDNTSKEEIIKQLFDNVNTQLSEHKSKDEIIEGLFDTVEKSQLDNATKNKIIEELFEHDERLQQENATQSLIIDELIQNMEFIKVSAEEKSRANEQLRLNAQAAGTLCVACLEKPPNIVFYDCKHLAVCEDCLRRYIASGSTVCPKCRVTFRRTEKLFIN</sequence>
<name>A0AAN5CCW0_9BILA</name>
<keyword evidence="6" id="KW-1185">Reference proteome</keyword>
<dbReference type="InterPro" id="IPR001841">
    <property type="entry name" value="Znf_RING"/>
</dbReference>
<keyword evidence="2" id="KW-0862">Zinc</keyword>
<keyword evidence="1 3" id="KW-0479">Metal-binding</keyword>
<comment type="caution">
    <text evidence="5">The sequence shown here is derived from an EMBL/GenBank/DDBJ whole genome shotgun (WGS) entry which is preliminary data.</text>
</comment>
<dbReference type="Pfam" id="PF13920">
    <property type="entry name" value="zf-C3HC4_3"/>
    <property type="match status" value="1"/>
</dbReference>
<evidence type="ECO:0000313" key="6">
    <source>
        <dbReference type="Proteomes" id="UP001328107"/>
    </source>
</evidence>
<dbReference type="Gene3D" id="3.30.40.10">
    <property type="entry name" value="Zinc/RING finger domain, C3HC4 (zinc finger)"/>
    <property type="match status" value="1"/>
</dbReference>
<accession>A0AAN5CCW0</accession>
<keyword evidence="1 3" id="KW-0863">Zinc-finger</keyword>
<feature type="non-terminal residue" evidence="5">
    <location>
        <position position="1"/>
    </location>
</feature>
<feature type="domain" description="RING-type" evidence="4">
    <location>
        <begin position="410"/>
        <end position="450"/>
    </location>
</feature>
<dbReference type="InterPro" id="IPR013083">
    <property type="entry name" value="Znf_RING/FYVE/PHD"/>
</dbReference>
<evidence type="ECO:0000313" key="5">
    <source>
        <dbReference type="EMBL" id="GMR38762.1"/>
    </source>
</evidence>
<protein>
    <recommendedName>
        <fullName evidence="4">RING-type domain-containing protein</fullName>
    </recommendedName>
</protein>
<dbReference type="Proteomes" id="UP001328107">
    <property type="component" value="Unassembled WGS sequence"/>
</dbReference>
<dbReference type="AlphaFoldDB" id="A0AAN5CCW0"/>
<proteinExistence type="predicted"/>
<reference evidence="6" key="1">
    <citation type="submission" date="2022-10" db="EMBL/GenBank/DDBJ databases">
        <title>Genome assembly of Pristionchus species.</title>
        <authorList>
            <person name="Yoshida K."/>
            <person name="Sommer R.J."/>
        </authorList>
    </citation>
    <scope>NUCLEOTIDE SEQUENCE [LARGE SCALE GENOMIC DNA]</scope>
    <source>
        <strain evidence="6">RS5460</strain>
    </source>
</reference>
<evidence type="ECO:0000259" key="4">
    <source>
        <dbReference type="PROSITE" id="PS50089"/>
    </source>
</evidence>
<organism evidence="5 6">
    <name type="scientific">Pristionchus mayeri</name>
    <dbReference type="NCBI Taxonomy" id="1317129"/>
    <lineage>
        <taxon>Eukaryota</taxon>
        <taxon>Metazoa</taxon>
        <taxon>Ecdysozoa</taxon>
        <taxon>Nematoda</taxon>
        <taxon>Chromadorea</taxon>
        <taxon>Rhabditida</taxon>
        <taxon>Rhabditina</taxon>
        <taxon>Diplogasteromorpha</taxon>
        <taxon>Diplogasteroidea</taxon>
        <taxon>Neodiplogasteridae</taxon>
        <taxon>Pristionchus</taxon>
    </lineage>
</organism>
<evidence type="ECO:0000256" key="2">
    <source>
        <dbReference type="ARBA" id="ARBA00022833"/>
    </source>
</evidence>
<dbReference type="EMBL" id="BTRK01000002">
    <property type="protein sequence ID" value="GMR38762.1"/>
    <property type="molecule type" value="Genomic_DNA"/>
</dbReference>
<dbReference type="GO" id="GO:0008270">
    <property type="term" value="F:zinc ion binding"/>
    <property type="evidence" value="ECO:0007669"/>
    <property type="project" value="UniProtKB-KW"/>
</dbReference>